<accession>A0A512N6G0</accession>
<evidence type="ECO:0000259" key="3">
    <source>
        <dbReference type="Pfam" id="PF00296"/>
    </source>
</evidence>
<dbReference type="SUPFAM" id="SSF51679">
    <property type="entry name" value="Bacterial luciferase-like"/>
    <property type="match status" value="1"/>
</dbReference>
<dbReference type="PANTHER" id="PTHR30137">
    <property type="entry name" value="LUCIFERASE-LIKE MONOOXYGENASE"/>
    <property type="match status" value="1"/>
</dbReference>
<dbReference type="GO" id="GO:0016705">
    <property type="term" value="F:oxidoreductase activity, acting on paired donors, with incorporation or reduction of molecular oxygen"/>
    <property type="evidence" value="ECO:0007669"/>
    <property type="project" value="InterPro"/>
</dbReference>
<evidence type="ECO:0000313" key="4">
    <source>
        <dbReference type="EMBL" id="GEP54548.1"/>
    </source>
</evidence>
<organism evidence="4 5">
    <name type="scientific">Reyranella soli</name>
    <dbReference type="NCBI Taxonomy" id="1230389"/>
    <lineage>
        <taxon>Bacteria</taxon>
        <taxon>Pseudomonadati</taxon>
        <taxon>Pseudomonadota</taxon>
        <taxon>Alphaproteobacteria</taxon>
        <taxon>Hyphomicrobiales</taxon>
        <taxon>Reyranellaceae</taxon>
        <taxon>Reyranella</taxon>
    </lineage>
</organism>
<dbReference type="GO" id="GO:0004497">
    <property type="term" value="F:monooxygenase activity"/>
    <property type="evidence" value="ECO:0007669"/>
    <property type="project" value="UniProtKB-KW"/>
</dbReference>
<dbReference type="InterPro" id="IPR011251">
    <property type="entry name" value="Luciferase-like_dom"/>
</dbReference>
<reference evidence="4 5" key="1">
    <citation type="submission" date="2019-07" db="EMBL/GenBank/DDBJ databases">
        <title>Whole genome shotgun sequence of Reyranella soli NBRC 108950.</title>
        <authorList>
            <person name="Hosoyama A."/>
            <person name="Uohara A."/>
            <person name="Ohji S."/>
            <person name="Ichikawa N."/>
        </authorList>
    </citation>
    <scope>NUCLEOTIDE SEQUENCE [LARGE SCALE GENOMIC DNA]</scope>
    <source>
        <strain evidence="4 5">NBRC 108950</strain>
    </source>
</reference>
<dbReference type="OrthoDB" id="9776438at2"/>
<keyword evidence="1" id="KW-0560">Oxidoreductase</keyword>
<dbReference type="InterPro" id="IPR036661">
    <property type="entry name" value="Luciferase-like_sf"/>
</dbReference>
<name>A0A512N6G0_9HYPH</name>
<evidence type="ECO:0000256" key="2">
    <source>
        <dbReference type="ARBA" id="ARBA00023033"/>
    </source>
</evidence>
<keyword evidence="5" id="KW-1185">Reference proteome</keyword>
<gene>
    <name evidence="4" type="ORF">RSO01_17140</name>
</gene>
<dbReference type="EMBL" id="BKAJ01000031">
    <property type="protein sequence ID" value="GEP54548.1"/>
    <property type="molecule type" value="Genomic_DNA"/>
</dbReference>
<dbReference type="PANTHER" id="PTHR30137:SF8">
    <property type="entry name" value="BLR5498 PROTEIN"/>
    <property type="match status" value="1"/>
</dbReference>
<keyword evidence="2 4" id="KW-0503">Monooxygenase</keyword>
<proteinExistence type="predicted"/>
<dbReference type="InterPro" id="IPR050766">
    <property type="entry name" value="Bact_Lucif_Oxidored"/>
</dbReference>
<evidence type="ECO:0000313" key="5">
    <source>
        <dbReference type="Proteomes" id="UP000321058"/>
    </source>
</evidence>
<dbReference type="Gene3D" id="3.20.20.30">
    <property type="entry name" value="Luciferase-like domain"/>
    <property type="match status" value="1"/>
</dbReference>
<dbReference type="AlphaFoldDB" id="A0A512N6G0"/>
<feature type="domain" description="Luciferase-like" evidence="3">
    <location>
        <begin position="28"/>
        <end position="305"/>
    </location>
</feature>
<comment type="caution">
    <text evidence="4">The sequence shown here is derived from an EMBL/GenBank/DDBJ whole genome shotgun (WGS) entry which is preliminary data.</text>
</comment>
<protein>
    <submittedName>
        <fullName evidence="4">Monooxygenase</fullName>
    </submittedName>
</protein>
<dbReference type="Proteomes" id="UP000321058">
    <property type="component" value="Unassembled WGS sequence"/>
</dbReference>
<dbReference type="GO" id="GO:0005829">
    <property type="term" value="C:cytosol"/>
    <property type="evidence" value="ECO:0007669"/>
    <property type="project" value="TreeGrafter"/>
</dbReference>
<dbReference type="RefSeq" id="WP_147148204.1">
    <property type="nucleotide sequence ID" value="NZ_BKAJ01000031.1"/>
</dbReference>
<sequence>MIKPWLFEFFPELGDEARDPAPADMAGYFTRYLDLWTRDEALGFEGIFFSEHHFGGSFSASPNLLISAVAMRTQRLRLGVMGVVLPYYHPARVVEEIGLLDHLTGGRLEVGTAVGVPQELARLGMTMEEARERSDEIVEVIDAALAKRVVSHQGKHFSFANLRLLPRTLQQPSPPRWTAVVSAESARRAARRGIKISTGFNSTATIRTIFDAYRAEADAAGIAAGPDCLALRRRVAVAATAGEAQGYAAAVSERLKSFVAQDSRLKQSVPDAPPPAGGFTISDEEFITGTPAEVADQIIEQCRAVGAGHFLAVLHWGAPIDEVTAAHELFGGKAIPILRTA</sequence>
<evidence type="ECO:0000256" key="1">
    <source>
        <dbReference type="ARBA" id="ARBA00023002"/>
    </source>
</evidence>
<dbReference type="Pfam" id="PF00296">
    <property type="entry name" value="Bac_luciferase"/>
    <property type="match status" value="1"/>
</dbReference>